<dbReference type="EMBL" id="JAMKFB020000002">
    <property type="protein sequence ID" value="KAL0200238.1"/>
    <property type="molecule type" value="Genomic_DNA"/>
</dbReference>
<keyword evidence="10" id="KW-0539">Nucleus</keyword>
<sequence length="59" mass="6987">HERQDLQRAMESKQRNLAAMESSRDNRLCRFGEQMPTLLRAIDEAYRRGQFRKKPVGPL</sequence>
<dbReference type="GO" id="GO:0005694">
    <property type="term" value="C:chromosome"/>
    <property type="evidence" value="ECO:0007669"/>
    <property type="project" value="UniProtKB-SubCell"/>
</dbReference>
<evidence type="ECO:0000256" key="4">
    <source>
        <dbReference type="ARBA" id="ARBA00022741"/>
    </source>
</evidence>
<keyword evidence="9" id="KW-0234">DNA repair</keyword>
<dbReference type="GO" id="GO:0006310">
    <property type="term" value="P:DNA recombination"/>
    <property type="evidence" value="ECO:0007669"/>
    <property type="project" value="UniProtKB-KW"/>
</dbReference>
<protein>
    <submittedName>
        <fullName evidence="12">Uncharacterized protein</fullName>
    </submittedName>
</protein>
<dbReference type="Proteomes" id="UP001529510">
    <property type="component" value="Unassembled WGS sequence"/>
</dbReference>
<evidence type="ECO:0000256" key="7">
    <source>
        <dbReference type="ARBA" id="ARBA00023054"/>
    </source>
</evidence>
<reference evidence="12 13" key="1">
    <citation type="submission" date="2024-05" db="EMBL/GenBank/DDBJ databases">
        <title>Genome sequencing and assembly of Indian major carp, Cirrhinus mrigala (Hamilton, 1822).</title>
        <authorList>
            <person name="Mohindra V."/>
            <person name="Chowdhury L.M."/>
            <person name="Lal K."/>
            <person name="Jena J.K."/>
        </authorList>
    </citation>
    <scope>NUCLEOTIDE SEQUENCE [LARGE SCALE GENOMIC DNA]</scope>
    <source>
        <strain evidence="12">CM1030</strain>
        <tissue evidence="12">Blood</tissue>
    </source>
</reference>
<feature type="compositionally biased region" description="Basic and acidic residues" evidence="11">
    <location>
        <begin position="1"/>
        <end position="14"/>
    </location>
</feature>
<keyword evidence="3" id="KW-0158">Chromosome</keyword>
<evidence type="ECO:0000256" key="10">
    <source>
        <dbReference type="ARBA" id="ARBA00023242"/>
    </source>
</evidence>
<evidence type="ECO:0000256" key="11">
    <source>
        <dbReference type="SAM" id="MobiDB-lite"/>
    </source>
</evidence>
<comment type="caution">
    <text evidence="12">The sequence shown here is derived from an EMBL/GenBank/DDBJ whole genome shotgun (WGS) entry which is preliminary data.</text>
</comment>
<feature type="non-terminal residue" evidence="12">
    <location>
        <position position="1"/>
    </location>
</feature>
<feature type="region of interest" description="Disordered" evidence="11">
    <location>
        <begin position="1"/>
        <end position="21"/>
    </location>
</feature>
<name>A0ABD0RQY1_CIRMR</name>
<comment type="subcellular location">
    <subcellularLocation>
        <location evidence="2">Chromosome</location>
    </subcellularLocation>
    <subcellularLocation>
        <location evidence="1">Nucleus</location>
    </subcellularLocation>
</comment>
<dbReference type="PANTHER" id="PTHR19306:SF7">
    <property type="entry name" value="SI:DKEY-119F1.1"/>
    <property type="match status" value="1"/>
</dbReference>
<evidence type="ECO:0000256" key="9">
    <source>
        <dbReference type="ARBA" id="ARBA00023204"/>
    </source>
</evidence>
<evidence type="ECO:0000313" key="13">
    <source>
        <dbReference type="Proteomes" id="UP001529510"/>
    </source>
</evidence>
<evidence type="ECO:0000256" key="1">
    <source>
        <dbReference type="ARBA" id="ARBA00004123"/>
    </source>
</evidence>
<feature type="non-terminal residue" evidence="12">
    <location>
        <position position="59"/>
    </location>
</feature>
<dbReference type="AlphaFoldDB" id="A0ABD0RQY1"/>
<keyword evidence="13" id="KW-1185">Reference proteome</keyword>
<dbReference type="PANTHER" id="PTHR19306">
    <property type="entry name" value="STRUCTURAL MAINTENANCE OF CHROMOSOMES 5,6 SMC5, SMC6"/>
    <property type="match status" value="1"/>
</dbReference>
<evidence type="ECO:0000256" key="8">
    <source>
        <dbReference type="ARBA" id="ARBA00023172"/>
    </source>
</evidence>
<keyword evidence="7" id="KW-0175">Coiled coil</keyword>
<gene>
    <name evidence="12" type="ORF">M9458_003425</name>
</gene>
<accession>A0ABD0RQY1</accession>
<dbReference type="GO" id="GO:0006281">
    <property type="term" value="P:DNA repair"/>
    <property type="evidence" value="ECO:0007669"/>
    <property type="project" value="UniProtKB-KW"/>
</dbReference>
<organism evidence="12 13">
    <name type="scientific">Cirrhinus mrigala</name>
    <name type="common">Mrigala</name>
    <dbReference type="NCBI Taxonomy" id="683832"/>
    <lineage>
        <taxon>Eukaryota</taxon>
        <taxon>Metazoa</taxon>
        <taxon>Chordata</taxon>
        <taxon>Craniata</taxon>
        <taxon>Vertebrata</taxon>
        <taxon>Euteleostomi</taxon>
        <taxon>Actinopterygii</taxon>
        <taxon>Neopterygii</taxon>
        <taxon>Teleostei</taxon>
        <taxon>Ostariophysi</taxon>
        <taxon>Cypriniformes</taxon>
        <taxon>Cyprinidae</taxon>
        <taxon>Labeoninae</taxon>
        <taxon>Labeonini</taxon>
        <taxon>Cirrhinus</taxon>
    </lineage>
</organism>
<evidence type="ECO:0000256" key="2">
    <source>
        <dbReference type="ARBA" id="ARBA00004286"/>
    </source>
</evidence>
<keyword evidence="5" id="KW-0227">DNA damage</keyword>
<proteinExistence type="predicted"/>
<keyword evidence="6" id="KW-0067">ATP-binding</keyword>
<keyword evidence="4" id="KW-0547">Nucleotide-binding</keyword>
<keyword evidence="8" id="KW-0233">DNA recombination</keyword>
<evidence type="ECO:0000313" key="12">
    <source>
        <dbReference type="EMBL" id="KAL0200238.1"/>
    </source>
</evidence>
<dbReference type="GO" id="GO:0005634">
    <property type="term" value="C:nucleus"/>
    <property type="evidence" value="ECO:0007669"/>
    <property type="project" value="UniProtKB-SubCell"/>
</dbReference>
<evidence type="ECO:0000256" key="6">
    <source>
        <dbReference type="ARBA" id="ARBA00022840"/>
    </source>
</evidence>
<evidence type="ECO:0000256" key="5">
    <source>
        <dbReference type="ARBA" id="ARBA00022763"/>
    </source>
</evidence>
<dbReference type="GO" id="GO:0005524">
    <property type="term" value="F:ATP binding"/>
    <property type="evidence" value="ECO:0007669"/>
    <property type="project" value="UniProtKB-KW"/>
</dbReference>
<evidence type="ECO:0000256" key="3">
    <source>
        <dbReference type="ARBA" id="ARBA00022454"/>
    </source>
</evidence>